<dbReference type="CDD" id="cd00130">
    <property type="entry name" value="PAS"/>
    <property type="match status" value="1"/>
</dbReference>
<keyword evidence="11 12" id="KW-0472">Membrane</keyword>
<evidence type="ECO:0000256" key="10">
    <source>
        <dbReference type="ARBA" id="ARBA00023012"/>
    </source>
</evidence>
<evidence type="ECO:0000256" key="9">
    <source>
        <dbReference type="ARBA" id="ARBA00022840"/>
    </source>
</evidence>
<evidence type="ECO:0000256" key="12">
    <source>
        <dbReference type="SAM" id="Phobius"/>
    </source>
</evidence>
<dbReference type="SMART" id="SM00091">
    <property type="entry name" value="PAS"/>
    <property type="match status" value="1"/>
</dbReference>
<dbReference type="InterPro" id="IPR003594">
    <property type="entry name" value="HATPase_dom"/>
</dbReference>
<keyword evidence="4" id="KW-1003">Cell membrane</keyword>
<dbReference type="Pfam" id="PF00512">
    <property type="entry name" value="HisKA"/>
    <property type="match status" value="1"/>
</dbReference>
<comment type="subcellular location">
    <subcellularLocation>
        <location evidence="2">Cell membrane</location>
        <topology evidence="2">Multi-pass membrane protein</topology>
    </subcellularLocation>
</comment>
<name>A0ABT2WFM3_9BACI</name>
<dbReference type="RefSeq" id="WP_173657655.1">
    <property type="nucleotide sequence ID" value="NZ_JAOUSE010000021.1"/>
</dbReference>
<dbReference type="SUPFAM" id="SSF55785">
    <property type="entry name" value="PYP-like sensor domain (PAS domain)"/>
    <property type="match status" value="1"/>
</dbReference>
<dbReference type="SUPFAM" id="SSF55874">
    <property type="entry name" value="ATPase domain of HSP90 chaperone/DNA topoisomerase II/histidine kinase"/>
    <property type="match status" value="1"/>
</dbReference>
<evidence type="ECO:0000256" key="2">
    <source>
        <dbReference type="ARBA" id="ARBA00004651"/>
    </source>
</evidence>
<dbReference type="PROSITE" id="PS50885">
    <property type="entry name" value="HAMP"/>
    <property type="match status" value="1"/>
</dbReference>
<dbReference type="CDD" id="cd00075">
    <property type="entry name" value="HATPase"/>
    <property type="match status" value="1"/>
</dbReference>
<dbReference type="Gene3D" id="6.10.340.10">
    <property type="match status" value="1"/>
</dbReference>
<proteinExistence type="predicted"/>
<dbReference type="SMART" id="SM00304">
    <property type="entry name" value="HAMP"/>
    <property type="match status" value="1"/>
</dbReference>
<reference evidence="16 17" key="1">
    <citation type="submission" date="2022-10" db="EMBL/GenBank/DDBJ databases">
        <title>Description of Fervidibacillus gen. nov. in the family Fervidibacillaceae fam. nov. with two species, Fervidibacillus albus sp. nov., and Fervidibacillus halotolerans sp. nov., isolated from tidal flat sediments.</title>
        <authorList>
            <person name="Kwon K.K."/>
            <person name="Yang S.-H."/>
        </authorList>
    </citation>
    <scope>NUCLEOTIDE SEQUENCE [LARGE SCALE GENOMIC DNA]</scope>
    <source>
        <strain evidence="16 17">DSM 23332</strain>
    </source>
</reference>
<evidence type="ECO:0000313" key="17">
    <source>
        <dbReference type="Proteomes" id="UP001208656"/>
    </source>
</evidence>
<dbReference type="InterPro" id="IPR035965">
    <property type="entry name" value="PAS-like_dom_sf"/>
</dbReference>
<keyword evidence="17" id="KW-1185">Reference proteome</keyword>
<feature type="domain" description="Histidine kinase" evidence="13">
    <location>
        <begin position="368"/>
        <end position="584"/>
    </location>
</feature>
<dbReference type="Gene3D" id="3.30.450.20">
    <property type="entry name" value="PAS domain"/>
    <property type="match status" value="1"/>
</dbReference>
<evidence type="ECO:0000256" key="4">
    <source>
        <dbReference type="ARBA" id="ARBA00022475"/>
    </source>
</evidence>
<dbReference type="NCBIfam" id="TIGR00229">
    <property type="entry name" value="sensory_box"/>
    <property type="match status" value="1"/>
</dbReference>
<dbReference type="InterPro" id="IPR000014">
    <property type="entry name" value="PAS"/>
</dbReference>
<keyword evidence="10" id="KW-0902">Two-component regulatory system</keyword>
<evidence type="ECO:0000256" key="6">
    <source>
        <dbReference type="ARBA" id="ARBA00022679"/>
    </source>
</evidence>
<sequence>MKKLRFKFQFALFLLVVIVFIGLGFCLGQLFKNQYLETYHKELEKQGQLIAQQIENNGGISNFKETDFKLLQNITDSRISIRNLDGNIIFDSGLNEDFYYKNDEVIAGIVKKIHRDENGIEHIGRGFDITYYWEIIGSVEQPDGLLILATTHDSLKEAYHQLWFILFIILTIAFLIILFISSRIISSFTRPVESAVKTAIELAKGNYQARTYEDYNSDFSMLNTSINILARNLQRITKEQEMHNDRLTTVIENMGIPLILIDDKGYVKLSNQIYNNVFRIQHEDLIGKNYLDVIEHKEIKQIIEEVFLTEQKIRKQVIIPINIQRKHFEVYGAPIISFNNEWKGIVLVFHDITDIKKLEQIRKDFVANVSHELKTPITSIKGFSETLLDGAMYDQNALKSFLQIILKESDRLQSLTHDLLELSRIEQDGFKLNIGKVKCLTMLKELKESLDQQAEDKQIHLEIHGEDVTIEGDKPRLQQIFINLMANALAYTPSKGRVDVYIKDVKDHVEISVKDTGIGIEQDEIPRIFERFYRVDKARSRYSGGTGLGLAIVKHLVEAHKGELDVKSELGKGSTFTVKLKKKFPH</sequence>
<organism evidence="16 17">
    <name type="scientific">Pallidibacillus thermolactis</name>
    <dbReference type="NCBI Taxonomy" id="251051"/>
    <lineage>
        <taxon>Bacteria</taxon>
        <taxon>Bacillati</taxon>
        <taxon>Bacillota</taxon>
        <taxon>Bacilli</taxon>
        <taxon>Bacillales</taxon>
        <taxon>Bacillaceae</taxon>
        <taxon>Pallidibacillus</taxon>
    </lineage>
</organism>
<dbReference type="EC" id="2.7.13.3" evidence="3"/>
<evidence type="ECO:0000259" key="14">
    <source>
        <dbReference type="PROSITE" id="PS50112"/>
    </source>
</evidence>
<keyword evidence="7" id="KW-0547">Nucleotide-binding</keyword>
<comment type="catalytic activity">
    <reaction evidence="1">
        <text>ATP + protein L-histidine = ADP + protein N-phospho-L-histidine.</text>
        <dbReference type="EC" id="2.7.13.3"/>
    </reaction>
</comment>
<feature type="domain" description="HAMP" evidence="15">
    <location>
        <begin position="186"/>
        <end position="238"/>
    </location>
</feature>
<evidence type="ECO:0000256" key="3">
    <source>
        <dbReference type="ARBA" id="ARBA00012438"/>
    </source>
</evidence>
<dbReference type="SMART" id="SM00387">
    <property type="entry name" value="HATPase_c"/>
    <property type="match status" value="1"/>
</dbReference>
<dbReference type="InterPro" id="IPR003660">
    <property type="entry name" value="HAMP_dom"/>
</dbReference>
<dbReference type="Proteomes" id="UP001208656">
    <property type="component" value="Unassembled WGS sequence"/>
</dbReference>
<dbReference type="PROSITE" id="PS50109">
    <property type="entry name" value="HIS_KIN"/>
    <property type="match status" value="1"/>
</dbReference>
<keyword evidence="6" id="KW-0808">Transferase</keyword>
<dbReference type="EMBL" id="JAOUSE010000021">
    <property type="protein sequence ID" value="MCU9594454.1"/>
    <property type="molecule type" value="Genomic_DNA"/>
</dbReference>
<evidence type="ECO:0000256" key="1">
    <source>
        <dbReference type="ARBA" id="ARBA00000085"/>
    </source>
</evidence>
<dbReference type="Gene3D" id="1.10.287.130">
    <property type="match status" value="1"/>
</dbReference>
<dbReference type="Pfam" id="PF02518">
    <property type="entry name" value="HATPase_c"/>
    <property type="match status" value="1"/>
</dbReference>
<keyword evidence="5" id="KW-0597">Phosphoprotein</keyword>
<evidence type="ECO:0000259" key="13">
    <source>
        <dbReference type="PROSITE" id="PS50109"/>
    </source>
</evidence>
<dbReference type="InterPro" id="IPR005467">
    <property type="entry name" value="His_kinase_dom"/>
</dbReference>
<feature type="domain" description="PAS" evidence="14">
    <location>
        <begin position="243"/>
        <end position="316"/>
    </location>
</feature>
<dbReference type="CDD" id="cd00082">
    <property type="entry name" value="HisKA"/>
    <property type="match status" value="1"/>
</dbReference>
<dbReference type="InterPro" id="IPR036890">
    <property type="entry name" value="HATPase_C_sf"/>
</dbReference>
<dbReference type="Pfam" id="PF00989">
    <property type="entry name" value="PAS"/>
    <property type="match status" value="1"/>
</dbReference>
<comment type="caution">
    <text evidence="16">The sequence shown here is derived from an EMBL/GenBank/DDBJ whole genome shotgun (WGS) entry which is preliminary data.</text>
</comment>
<dbReference type="PANTHER" id="PTHR45453">
    <property type="entry name" value="PHOSPHATE REGULON SENSOR PROTEIN PHOR"/>
    <property type="match status" value="1"/>
</dbReference>
<evidence type="ECO:0000259" key="15">
    <source>
        <dbReference type="PROSITE" id="PS50885"/>
    </source>
</evidence>
<evidence type="ECO:0000256" key="11">
    <source>
        <dbReference type="ARBA" id="ARBA00023136"/>
    </source>
</evidence>
<keyword evidence="9 16" id="KW-0067">ATP-binding</keyword>
<dbReference type="PRINTS" id="PR00344">
    <property type="entry name" value="BCTRLSENSOR"/>
</dbReference>
<accession>A0ABT2WFM3</accession>
<dbReference type="PROSITE" id="PS50112">
    <property type="entry name" value="PAS"/>
    <property type="match status" value="1"/>
</dbReference>
<evidence type="ECO:0000256" key="5">
    <source>
        <dbReference type="ARBA" id="ARBA00022553"/>
    </source>
</evidence>
<dbReference type="SUPFAM" id="SSF158472">
    <property type="entry name" value="HAMP domain-like"/>
    <property type="match status" value="1"/>
</dbReference>
<dbReference type="InterPro" id="IPR050351">
    <property type="entry name" value="BphY/WalK/GraS-like"/>
</dbReference>
<keyword evidence="8" id="KW-0418">Kinase</keyword>
<dbReference type="InterPro" id="IPR036097">
    <property type="entry name" value="HisK_dim/P_sf"/>
</dbReference>
<dbReference type="PANTHER" id="PTHR45453:SF1">
    <property type="entry name" value="PHOSPHATE REGULON SENSOR PROTEIN PHOR"/>
    <property type="match status" value="1"/>
</dbReference>
<gene>
    <name evidence="16" type="ORF">OEV82_08290</name>
</gene>
<dbReference type="InterPro" id="IPR013767">
    <property type="entry name" value="PAS_fold"/>
</dbReference>
<keyword evidence="12" id="KW-0812">Transmembrane</keyword>
<dbReference type="NCBIfam" id="NF046044">
    <property type="entry name" value="PnpS"/>
    <property type="match status" value="1"/>
</dbReference>
<feature type="transmembrane region" description="Helical" evidence="12">
    <location>
        <begin position="162"/>
        <end position="180"/>
    </location>
</feature>
<protein>
    <recommendedName>
        <fullName evidence="3">histidine kinase</fullName>
        <ecNumber evidence="3">2.7.13.3</ecNumber>
    </recommendedName>
</protein>
<evidence type="ECO:0000313" key="16">
    <source>
        <dbReference type="EMBL" id="MCU9594454.1"/>
    </source>
</evidence>
<dbReference type="InterPro" id="IPR031967">
    <property type="entry name" value="PhoR_single_Cache-like_dom"/>
</dbReference>
<keyword evidence="12" id="KW-1133">Transmembrane helix</keyword>
<dbReference type="GO" id="GO:0005524">
    <property type="term" value="F:ATP binding"/>
    <property type="evidence" value="ECO:0007669"/>
    <property type="project" value="UniProtKB-KW"/>
</dbReference>
<dbReference type="InterPro" id="IPR003661">
    <property type="entry name" value="HisK_dim/P_dom"/>
</dbReference>
<dbReference type="SUPFAM" id="SSF47384">
    <property type="entry name" value="Homodimeric domain of signal transducing histidine kinase"/>
    <property type="match status" value="1"/>
</dbReference>
<dbReference type="InterPro" id="IPR004358">
    <property type="entry name" value="Sig_transdc_His_kin-like_C"/>
</dbReference>
<dbReference type="Gene3D" id="3.30.565.10">
    <property type="entry name" value="Histidine kinase-like ATPase, C-terminal domain"/>
    <property type="match status" value="1"/>
</dbReference>
<evidence type="ECO:0000256" key="8">
    <source>
        <dbReference type="ARBA" id="ARBA00022777"/>
    </source>
</evidence>
<evidence type="ECO:0000256" key="7">
    <source>
        <dbReference type="ARBA" id="ARBA00022741"/>
    </source>
</evidence>
<dbReference type="SMART" id="SM00388">
    <property type="entry name" value="HisKA"/>
    <property type="match status" value="1"/>
</dbReference>
<dbReference type="Pfam" id="PF16736">
    <property type="entry name" value="sCache_like"/>
    <property type="match status" value="1"/>
</dbReference>